<keyword evidence="16" id="KW-1185">Reference proteome</keyword>
<dbReference type="NCBIfam" id="TIGR00174">
    <property type="entry name" value="miaA"/>
    <property type="match status" value="1"/>
</dbReference>
<dbReference type="EC" id="2.5.1.75" evidence="10"/>
<evidence type="ECO:0000256" key="5">
    <source>
        <dbReference type="ARBA" id="ARBA00022694"/>
    </source>
</evidence>
<evidence type="ECO:0000256" key="4">
    <source>
        <dbReference type="ARBA" id="ARBA00022679"/>
    </source>
</evidence>
<evidence type="ECO:0000256" key="11">
    <source>
        <dbReference type="RuleBase" id="RU003783"/>
    </source>
</evidence>
<evidence type="ECO:0000256" key="9">
    <source>
        <dbReference type="ARBA" id="ARBA00049563"/>
    </source>
</evidence>
<evidence type="ECO:0000256" key="3">
    <source>
        <dbReference type="ARBA" id="ARBA00005842"/>
    </source>
</evidence>
<evidence type="ECO:0000256" key="7">
    <source>
        <dbReference type="ARBA" id="ARBA00022840"/>
    </source>
</evidence>
<evidence type="ECO:0000256" key="2">
    <source>
        <dbReference type="ARBA" id="ARBA00003213"/>
    </source>
</evidence>
<evidence type="ECO:0000256" key="12">
    <source>
        <dbReference type="RuleBase" id="RU003784"/>
    </source>
</evidence>
<dbReference type="Gene3D" id="1.10.20.140">
    <property type="match status" value="1"/>
</dbReference>
<evidence type="ECO:0000313" key="16">
    <source>
        <dbReference type="Proteomes" id="UP000632154"/>
    </source>
</evidence>
<keyword evidence="7 10" id="KW-0067">ATP-binding</keyword>
<feature type="binding site" evidence="10">
    <location>
        <begin position="26"/>
        <end position="31"/>
    </location>
    <ligand>
        <name>substrate</name>
    </ligand>
</feature>
<dbReference type="HAMAP" id="MF_00185">
    <property type="entry name" value="IPP_trans"/>
    <property type="match status" value="1"/>
</dbReference>
<dbReference type="PANTHER" id="PTHR11088">
    <property type="entry name" value="TRNA DIMETHYLALLYLTRANSFERASE"/>
    <property type="match status" value="1"/>
</dbReference>
<protein>
    <recommendedName>
        <fullName evidence="10">tRNA dimethylallyltransferase</fullName>
        <ecNumber evidence="10">2.5.1.75</ecNumber>
    </recommendedName>
    <alternativeName>
        <fullName evidence="10">Dimethylallyl diphosphate:tRNA dimethylallyltransferase</fullName>
        <shortName evidence="10">DMAPP:tRNA dimethylallyltransferase</shortName>
        <shortName evidence="10">DMATase</shortName>
    </alternativeName>
    <alternativeName>
        <fullName evidence="10">Isopentenyl-diphosphate:tRNA isopentenyltransferase</fullName>
        <shortName evidence="10">IPP transferase</shortName>
        <shortName evidence="10">IPPT</shortName>
        <shortName evidence="10">IPTase</shortName>
    </alternativeName>
</protein>
<dbReference type="EMBL" id="BNAL01000008">
    <property type="protein sequence ID" value="GHF99455.1"/>
    <property type="molecule type" value="Genomic_DNA"/>
</dbReference>
<comment type="subunit">
    <text evidence="10">Monomer.</text>
</comment>
<comment type="function">
    <text evidence="2 10 12">Catalyzes the transfer of a dimethylallyl group onto the adenine at position 37 in tRNAs that read codons beginning with uridine, leading to the formation of N6-(dimethylallyl)adenosine (i(6)A).</text>
</comment>
<keyword evidence="14" id="KW-0175">Coiled coil</keyword>
<keyword evidence="8 10" id="KW-0460">Magnesium</keyword>
<proteinExistence type="inferred from homology"/>
<keyword evidence="5 10" id="KW-0819">tRNA processing</keyword>
<comment type="similarity">
    <text evidence="3 10 13">Belongs to the IPP transferase family.</text>
</comment>
<dbReference type="SUPFAM" id="SSF52540">
    <property type="entry name" value="P-loop containing nucleoside triphosphate hydrolases"/>
    <property type="match status" value="2"/>
</dbReference>
<reference evidence="16" key="1">
    <citation type="journal article" date="2019" name="Int. J. Syst. Evol. Microbiol.">
        <title>The Global Catalogue of Microorganisms (GCM) 10K type strain sequencing project: providing services to taxonomists for standard genome sequencing and annotation.</title>
        <authorList>
            <consortium name="The Broad Institute Genomics Platform"/>
            <consortium name="The Broad Institute Genome Sequencing Center for Infectious Disease"/>
            <person name="Wu L."/>
            <person name="Ma J."/>
        </authorList>
    </citation>
    <scope>NUCLEOTIDE SEQUENCE [LARGE SCALE GENOMIC DNA]</scope>
    <source>
        <strain evidence="16">CGMCC 1.18439</strain>
    </source>
</reference>
<evidence type="ECO:0000256" key="13">
    <source>
        <dbReference type="RuleBase" id="RU003785"/>
    </source>
</evidence>
<comment type="caution">
    <text evidence="10">Lacks conserved residue(s) required for the propagation of feature annotation.</text>
</comment>
<keyword evidence="4 10" id="KW-0808">Transferase</keyword>
<evidence type="ECO:0000256" key="10">
    <source>
        <dbReference type="HAMAP-Rule" id="MF_00185"/>
    </source>
</evidence>
<evidence type="ECO:0000256" key="8">
    <source>
        <dbReference type="ARBA" id="ARBA00022842"/>
    </source>
</evidence>
<organism evidence="15 16">
    <name type="scientific">Deinococcus piscis</name>
    <dbReference type="NCBI Taxonomy" id="394230"/>
    <lineage>
        <taxon>Bacteria</taxon>
        <taxon>Thermotogati</taxon>
        <taxon>Deinococcota</taxon>
        <taxon>Deinococci</taxon>
        <taxon>Deinococcales</taxon>
        <taxon>Deinococcaceae</taxon>
        <taxon>Deinococcus</taxon>
    </lineage>
</organism>
<dbReference type="Pfam" id="PF01715">
    <property type="entry name" value="IPPT"/>
    <property type="match status" value="1"/>
</dbReference>
<gene>
    <name evidence="10 15" type="primary">miaA</name>
    <name evidence="15" type="ORF">GCM10017783_09380</name>
</gene>
<feature type="coiled-coil region" evidence="14">
    <location>
        <begin position="261"/>
        <end position="288"/>
    </location>
</feature>
<dbReference type="InterPro" id="IPR018022">
    <property type="entry name" value="IPT"/>
</dbReference>
<evidence type="ECO:0000313" key="15">
    <source>
        <dbReference type="EMBL" id="GHF99455.1"/>
    </source>
</evidence>
<dbReference type="InterPro" id="IPR039657">
    <property type="entry name" value="Dimethylallyltransferase"/>
</dbReference>
<dbReference type="InterPro" id="IPR027417">
    <property type="entry name" value="P-loop_NTPase"/>
</dbReference>
<sequence>MAPPGTLSAMPAAPPRPALPVLTAPTAAGKSALALRLAQEYGLELISADAFTVYRGLDIGTAKPSRAERTQVPHHLMDVADVTESYDVTRWVEGAEAAATEILARGRRPLVVGGTGFYLRALISGLPLAPAADPAARAEVEAELESRGLDALLNDIERVRPDQIPRMERNPRRVVRALEVYRRTGQFPADFGWRTPNFAAQVVAFSPPLPELEERIAERTRQLLAGGWPQEARWLAAQVPPDTQPLPTAWQALGYREALALAQGELSLDEAAQQITQATRRYAKRQRTFIRTQLGAELLALPDAELALRRWLDA</sequence>
<feature type="site" description="Interaction with substrate tRNA" evidence="10">
    <location>
        <position position="137"/>
    </location>
</feature>
<evidence type="ECO:0000256" key="6">
    <source>
        <dbReference type="ARBA" id="ARBA00022741"/>
    </source>
</evidence>
<evidence type="ECO:0000256" key="1">
    <source>
        <dbReference type="ARBA" id="ARBA00001946"/>
    </source>
</evidence>
<comment type="catalytic activity">
    <reaction evidence="9 10 11">
        <text>adenosine(37) in tRNA + dimethylallyl diphosphate = N(6)-dimethylallyladenosine(37) in tRNA + diphosphate</text>
        <dbReference type="Rhea" id="RHEA:26482"/>
        <dbReference type="Rhea" id="RHEA-COMP:10162"/>
        <dbReference type="Rhea" id="RHEA-COMP:10375"/>
        <dbReference type="ChEBI" id="CHEBI:33019"/>
        <dbReference type="ChEBI" id="CHEBI:57623"/>
        <dbReference type="ChEBI" id="CHEBI:74411"/>
        <dbReference type="ChEBI" id="CHEBI:74415"/>
        <dbReference type="EC" id="2.5.1.75"/>
    </reaction>
</comment>
<name>A0ABQ3K4A4_9DEIO</name>
<evidence type="ECO:0000256" key="14">
    <source>
        <dbReference type="SAM" id="Coils"/>
    </source>
</evidence>
<dbReference type="Gene3D" id="3.40.50.300">
    <property type="entry name" value="P-loop containing nucleotide triphosphate hydrolases"/>
    <property type="match status" value="1"/>
</dbReference>
<comment type="cofactor">
    <cofactor evidence="1 10">
        <name>Mg(2+)</name>
        <dbReference type="ChEBI" id="CHEBI:18420"/>
    </cofactor>
</comment>
<accession>A0ABQ3K4A4</accession>
<keyword evidence="6 10" id="KW-0547">Nucleotide-binding</keyword>
<feature type="site" description="Interaction with substrate tRNA" evidence="10">
    <location>
        <position position="115"/>
    </location>
</feature>
<dbReference type="PANTHER" id="PTHR11088:SF60">
    <property type="entry name" value="TRNA DIMETHYLALLYLTRANSFERASE"/>
    <property type="match status" value="1"/>
</dbReference>
<dbReference type="Proteomes" id="UP000632154">
    <property type="component" value="Unassembled WGS sequence"/>
</dbReference>
<feature type="binding site" evidence="10">
    <location>
        <begin position="24"/>
        <end position="31"/>
    </location>
    <ligand>
        <name>ATP</name>
        <dbReference type="ChEBI" id="CHEBI:30616"/>
    </ligand>
</feature>
<comment type="caution">
    <text evidence="15">The sequence shown here is derived from an EMBL/GenBank/DDBJ whole genome shotgun (WGS) entry which is preliminary data.</text>
</comment>